<keyword evidence="2" id="KW-1185">Reference proteome</keyword>
<dbReference type="AlphaFoldDB" id="A0A3A1Y8V7"/>
<comment type="caution">
    <text evidence="1">The sequence shown here is derived from an EMBL/GenBank/DDBJ whole genome shotgun (WGS) entry which is preliminary data.</text>
</comment>
<evidence type="ECO:0000313" key="2">
    <source>
        <dbReference type="Proteomes" id="UP000266258"/>
    </source>
</evidence>
<gene>
    <name evidence="1" type="ORF">CJP74_01180</name>
</gene>
<dbReference type="Proteomes" id="UP000266258">
    <property type="component" value="Unassembled WGS sequence"/>
</dbReference>
<proteinExistence type="predicted"/>
<evidence type="ECO:0000313" key="1">
    <source>
        <dbReference type="EMBL" id="RIY33629.1"/>
    </source>
</evidence>
<accession>A0A3A1Y8V7</accession>
<dbReference type="EMBL" id="NRJH01000012">
    <property type="protein sequence ID" value="RIY33629.1"/>
    <property type="molecule type" value="Genomic_DNA"/>
</dbReference>
<protein>
    <submittedName>
        <fullName evidence="1">Uncharacterized protein</fullName>
    </submittedName>
</protein>
<organism evidence="1 2">
    <name type="scientific">Psittacicella melopsittaci</name>
    <dbReference type="NCBI Taxonomy" id="2028576"/>
    <lineage>
        <taxon>Bacteria</taxon>
        <taxon>Pseudomonadati</taxon>
        <taxon>Pseudomonadota</taxon>
        <taxon>Gammaproteobacteria</taxon>
        <taxon>Pasteurellales</taxon>
        <taxon>Psittacicellaceae</taxon>
        <taxon>Psittacicella</taxon>
    </lineage>
</organism>
<reference evidence="1 2" key="1">
    <citation type="submission" date="2017-08" db="EMBL/GenBank/DDBJ databases">
        <title>Reclassification of Bisgaard taxon 37 and 44.</title>
        <authorList>
            <person name="Christensen H."/>
        </authorList>
    </citation>
    <scope>NUCLEOTIDE SEQUENCE [LARGE SCALE GENOMIC DNA]</scope>
    <source>
        <strain evidence="1 2">B96_4</strain>
    </source>
</reference>
<name>A0A3A1Y8V7_9GAMM</name>
<sequence length="714" mass="82652">MKFSKKMNYAPDLYRAILIELEFTVNFTNRLNFNDPIVNSIFHLNRTINSQKHGREKSFNHDSNRAFRLVNTEGKKAYSTGLLVLTFSSLYASLLIANNDDRDLRHIILMKMVTYYDYYLTEIDTKNAFANVEALNLNEIDYMAEKMRDPNNGFEQIAPERYKKFPPFVLTSAMFKFVFAYLHKEHNIYNQQRILDLLDLYMSSYSYIAFSLGLGACYHASLAKIDLESQAPFWFFRFDLTDQHTRSLSYIVDHYVYNPELGLPENYYKLGRLFANSGKPLHEFARSVKHLGTLACFPRREEQKEFFQEQINKQKQNYPESFNFIVDSLRKAYARILHTMEELREKQQDPNQGINPTFTSKDPELNLDAVIDLNSYLKNKDDPLYFANHVYHLADIYTNCTELPDYVAIDYNSPDLLDVFIDSYGDEQGSVYVPAFVEPKAQALAPVVLQHAHSVLAEDLNSEQQEFVKKMISLQTSQTQALDLAQDYAPQVQAYQENVAKVLDEYTAMRSLRIRQREQKYTPEQLEFLKEAYKNAFANYSQRKKGNKEKYFLASEVLPQNRVGALKNVKAKIKVSLSELLTPTFAHQDKLALVAKAQSQKDRQFRGKATPEGFGQIDKLLEAKQTKPESAGRPNLEQALFSHMQAQQQRNARNLGEDLNYLNSLKETINGDFSVPFSEPEPEVKAPERKVKKVVIPKNKVMRVSRSARKRGKK</sequence>